<dbReference type="PANTHER" id="PTHR21567:SF9">
    <property type="entry name" value="CLIP-ASSOCIATING PROTEIN"/>
    <property type="match status" value="1"/>
</dbReference>
<dbReference type="GO" id="GO:1990023">
    <property type="term" value="C:mitotic spindle midzone"/>
    <property type="evidence" value="ECO:0007669"/>
    <property type="project" value="TreeGrafter"/>
</dbReference>
<feature type="compositionally biased region" description="Low complexity" evidence="6">
    <location>
        <begin position="663"/>
        <end position="675"/>
    </location>
</feature>
<dbReference type="VEuPathDB" id="FungiDB:AMAG_01394"/>
<dbReference type="GO" id="GO:0005876">
    <property type="term" value="C:spindle microtubule"/>
    <property type="evidence" value="ECO:0007669"/>
    <property type="project" value="TreeGrafter"/>
</dbReference>
<keyword evidence="3" id="KW-0132">Cell division</keyword>
<dbReference type="InterPro" id="IPR034085">
    <property type="entry name" value="TOG"/>
</dbReference>
<evidence type="ECO:0000256" key="5">
    <source>
        <dbReference type="ARBA" id="ARBA00022776"/>
    </source>
</evidence>
<dbReference type="OrthoDB" id="46159at2759"/>
<dbReference type="GO" id="GO:0090307">
    <property type="term" value="P:mitotic spindle assembly"/>
    <property type="evidence" value="ECO:0007669"/>
    <property type="project" value="TreeGrafter"/>
</dbReference>
<gene>
    <name evidence="8" type="ORF">AMAG_01394</name>
</gene>
<name>A0A0L0RZK3_ALLM3</name>
<evidence type="ECO:0000256" key="1">
    <source>
        <dbReference type="ARBA" id="ARBA00004186"/>
    </source>
</evidence>
<evidence type="ECO:0000256" key="3">
    <source>
        <dbReference type="ARBA" id="ARBA00022618"/>
    </source>
</evidence>
<keyword evidence="4" id="KW-0493">Microtubule</keyword>
<evidence type="ECO:0000313" key="9">
    <source>
        <dbReference type="Proteomes" id="UP000054350"/>
    </source>
</evidence>
<dbReference type="SUPFAM" id="SSF48371">
    <property type="entry name" value="ARM repeat"/>
    <property type="match status" value="1"/>
</dbReference>
<feature type="domain" description="TOG" evidence="7">
    <location>
        <begin position="41"/>
        <end position="290"/>
    </location>
</feature>
<dbReference type="AlphaFoldDB" id="A0A0L0RZK3"/>
<keyword evidence="9" id="KW-1185">Reference proteome</keyword>
<accession>A0A0L0RZK3</accession>
<dbReference type="STRING" id="578462.A0A0L0RZK3"/>
<dbReference type="SMART" id="SM01349">
    <property type="entry name" value="TOG"/>
    <property type="match status" value="1"/>
</dbReference>
<dbReference type="eggNOG" id="ENOG502QT5T">
    <property type="taxonomic scope" value="Eukaryota"/>
</dbReference>
<dbReference type="Gene3D" id="1.25.10.10">
    <property type="entry name" value="Leucine-rich Repeat Variant"/>
    <property type="match status" value="1"/>
</dbReference>
<evidence type="ECO:0000256" key="4">
    <source>
        <dbReference type="ARBA" id="ARBA00022701"/>
    </source>
</evidence>
<dbReference type="Proteomes" id="UP000054350">
    <property type="component" value="Unassembled WGS sequence"/>
</dbReference>
<feature type="compositionally biased region" description="Low complexity" evidence="6">
    <location>
        <begin position="380"/>
        <end position="391"/>
    </location>
</feature>
<evidence type="ECO:0000313" key="8">
    <source>
        <dbReference type="EMBL" id="KNE55506.1"/>
    </source>
</evidence>
<proteinExistence type="inferred from homology"/>
<dbReference type="GO" id="GO:0051301">
    <property type="term" value="P:cell division"/>
    <property type="evidence" value="ECO:0007669"/>
    <property type="project" value="UniProtKB-KW"/>
</dbReference>
<feature type="region of interest" description="Disordered" evidence="6">
    <location>
        <begin position="624"/>
        <end position="675"/>
    </location>
</feature>
<protein>
    <recommendedName>
        <fullName evidence="7">TOG domain-containing protein</fullName>
    </recommendedName>
</protein>
<keyword evidence="5" id="KW-0498">Mitosis</keyword>
<feature type="region of interest" description="Disordered" evidence="6">
    <location>
        <begin position="1"/>
        <end position="45"/>
    </location>
</feature>
<dbReference type="EMBL" id="GG745329">
    <property type="protein sequence ID" value="KNE55506.1"/>
    <property type="molecule type" value="Genomic_DNA"/>
</dbReference>
<dbReference type="InterPro" id="IPR011989">
    <property type="entry name" value="ARM-like"/>
</dbReference>
<dbReference type="InterPro" id="IPR024395">
    <property type="entry name" value="CLASP_N_dom"/>
</dbReference>
<dbReference type="InterPro" id="IPR016024">
    <property type="entry name" value="ARM-type_fold"/>
</dbReference>
<sequence>MDDYGHGARRRNGSNTYPASPRAAESGRGGGTAGRDLGAIPLTSPRDADREFDALASVLAGKETESNWEKREDALRRLKGLMKSSGLGTNDGWSADQEIVDAVAAGLRRVLDDFLACSLSLRTALVVTACAALTEVCLALGHALDTMAEPILTTLLKLLGSTKKLVHMNGATALASLLVSVTLKPRIMDKLTVNMDDRNMQIRTYVITLVYEIMLALKDALAAGEDLPRFPILDYVEKSIRKGVADQNPQVREVSRDCFWILDKIDKQRANSLLNKFDVNTRKLIQRGPSGKPRPSMVPFRPPVARLARDSSVFSDDAPPPLSPSASSARLHSSLPSPSPSLRPLGPNYRTGSPVSAGGRYHHAAMGYDDDPRSGRSTPARSASALSSSAAPGDDVSGAETPTMDPAAEFQAMMAALDEAVAVRDSAAAADQLQLVLASYAFYRKEADDNPLAAEVLTADVVDLVRRAVTTALSTADDELVAVALDDPPQLWQVFSSAAADGPLVPHVTDTAVAVELVVAVVDAWTAASAARSPVQAHLADCRADGKRFWGSLWLTLLTRAMGLATADQARVLLGWVEHDPDLEAWAAEFPDEMARFEGIIKQLAPSPVTRPGALQVEDVQDVEDGEGDAARANSNARLPPPLDVAHEDQRSPSAHDDGGDQGAPQDGGDAAPFSDDAIADLAASMAAHRVTVVELYRFAAYVQAHAGALDMASVAGALEQLVSYALSTPPTADNDDTPAETLQTVAQVTSALGPRLNPTSRAHLVDHAVAAAAHSSDPLAPTASAYWLDQALAAAVSRPAVLPNTAVSAALAAARTGDPAETYWRLVVVDKLAPPADEETGVAAILARVLRARMPPLVRMLAVRVAARASDAALDAWVADGVIEAAHARLVRAYVQRVAAAAAGDGA</sequence>
<reference evidence="9" key="2">
    <citation type="submission" date="2009-11" db="EMBL/GenBank/DDBJ databases">
        <title>The Genome Sequence of Allomyces macrogynus strain ATCC 38327.</title>
        <authorList>
            <consortium name="The Broad Institute Genome Sequencing Platform"/>
            <person name="Russ C."/>
            <person name="Cuomo C."/>
            <person name="Shea T."/>
            <person name="Young S.K."/>
            <person name="Zeng Q."/>
            <person name="Koehrsen M."/>
            <person name="Haas B."/>
            <person name="Borodovsky M."/>
            <person name="Guigo R."/>
            <person name="Alvarado L."/>
            <person name="Berlin A."/>
            <person name="Borenstein D."/>
            <person name="Chen Z."/>
            <person name="Engels R."/>
            <person name="Freedman E."/>
            <person name="Gellesch M."/>
            <person name="Goldberg J."/>
            <person name="Griggs A."/>
            <person name="Gujja S."/>
            <person name="Heiman D."/>
            <person name="Hepburn T."/>
            <person name="Howarth C."/>
            <person name="Jen D."/>
            <person name="Larson L."/>
            <person name="Lewis B."/>
            <person name="Mehta T."/>
            <person name="Park D."/>
            <person name="Pearson M."/>
            <person name="Roberts A."/>
            <person name="Saif S."/>
            <person name="Shenoy N."/>
            <person name="Sisk P."/>
            <person name="Stolte C."/>
            <person name="Sykes S."/>
            <person name="Walk T."/>
            <person name="White J."/>
            <person name="Yandava C."/>
            <person name="Burger G."/>
            <person name="Gray M.W."/>
            <person name="Holland P.W.H."/>
            <person name="King N."/>
            <person name="Lang F.B.F."/>
            <person name="Roger A.J."/>
            <person name="Ruiz-Trillo I."/>
            <person name="Lander E."/>
            <person name="Nusbaum C."/>
        </authorList>
    </citation>
    <scope>NUCLEOTIDE SEQUENCE [LARGE SCALE GENOMIC DNA]</scope>
    <source>
        <strain evidence="9">ATCC 38327</strain>
    </source>
</reference>
<keyword evidence="5" id="KW-0131">Cell cycle</keyword>
<dbReference type="GO" id="GO:0005881">
    <property type="term" value="C:cytoplasmic microtubule"/>
    <property type="evidence" value="ECO:0007669"/>
    <property type="project" value="TreeGrafter"/>
</dbReference>
<organism evidence="8 9">
    <name type="scientific">Allomyces macrogynus (strain ATCC 38327)</name>
    <name type="common">Allomyces javanicus var. macrogynus</name>
    <dbReference type="NCBI Taxonomy" id="578462"/>
    <lineage>
        <taxon>Eukaryota</taxon>
        <taxon>Fungi</taxon>
        <taxon>Fungi incertae sedis</taxon>
        <taxon>Blastocladiomycota</taxon>
        <taxon>Blastocladiomycetes</taxon>
        <taxon>Blastocladiales</taxon>
        <taxon>Blastocladiaceae</taxon>
        <taxon>Allomyces</taxon>
    </lineage>
</organism>
<feature type="region of interest" description="Disordered" evidence="6">
    <location>
        <begin position="312"/>
        <end position="403"/>
    </location>
</feature>
<dbReference type="GO" id="GO:0008017">
    <property type="term" value="F:microtubule binding"/>
    <property type="evidence" value="ECO:0007669"/>
    <property type="project" value="TreeGrafter"/>
</dbReference>
<feature type="compositionally biased region" description="Basic and acidic residues" evidence="6">
    <location>
        <begin position="645"/>
        <end position="659"/>
    </location>
</feature>
<dbReference type="PANTHER" id="PTHR21567">
    <property type="entry name" value="CLASP"/>
    <property type="match status" value="1"/>
</dbReference>
<feature type="compositionally biased region" description="Low complexity" evidence="6">
    <location>
        <begin position="324"/>
        <end position="347"/>
    </location>
</feature>
<comment type="similarity">
    <text evidence="2">Belongs to the CLASP family.</text>
</comment>
<dbReference type="Pfam" id="PF12348">
    <property type="entry name" value="CLASP_N"/>
    <property type="match status" value="1"/>
</dbReference>
<dbReference type="GO" id="GO:0005815">
    <property type="term" value="C:microtubule organizing center"/>
    <property type="evidence" value="ECO:0007669"/>
    <property type="project" value="TreeGrafter"/>
</dbReference>
<comment type="subcellular location">
    <subcellularLocation>
        <location evidence="1">Cytoplasm</location>
        <location evidence="1">Cytoskeleton</location>
        <location evidence="1">Spindle</location>
    </subcellularLocation>
</comment>
<reference evidence="8 9" key="1">
    <citation type="submission" date="2009-11" db="EMBL/GenBank/DDBJ databases">
        <title>Annotation of Allomyces macrogynus ATCC 38327.</title>
        <authorList>
            <consortium name="The Broad Institute Genome Sequencing Platform"/>
            <person name="Russ C."/>
            <person name="Cuomo C."/>
            <person name="Burger G."/>
            <person name="Gray M.W."/>
            <person name="Holland P.W.H."/>
            <person name="King N."/>
            <person name="Lang F.B.F."/>
            <person name="Roger A.J."/>
            <person name="Ruiz-Trillo I."/>
            <person name="Young S.K."/>
            <person name="Zeng Q."/>
            <person name="Gargeya S."/>
            <person name="Fitzgerald M."/>
            <person name="Haas B."/>
            <person name="Abouelleil A."/>
            <person name="Alvarado L."/>
            <person name="Arachchi H.M."/>
            <person name="Berlin A."/>
            <person name="Chapman S.B."/>
            <person name="Gearin G."/>
            <person name="Goldberg J."/>
            <person name="Griggs A."/>
            <person name="Gujja S."/>
            <person name="Hansen M."/>
            <person name="Heiman D."/>
            <person name="Howarth C."/>
            <person name="Larimer J."/>
            <person name="Lui A."/>
            <person name="MacDonald P.J.P."/>
            <person name="McCowen C."/>
            <person name="Montmayeur A."/>
            <person name="Murphy C."/>
            <person name="Neiman D."/>
            <person name="Pearson M."/>
            <person name="Priest M."/>
            <person name="Roberts A."/>
            <person name="Saif S."/>
            <person name="Shea T."/>
            <person name="Sisk P."/>
            <person name="Stolte C."/>
            <person name="Sykes S."/>
            <person name="Wortman J."/>
            <person name="Nusbaum C."/>
            <person name="Birren B."/>
        </authorList>
    </citation>
    <scope>NUCLEOTIDE SEQUENCE [LARGE SCALE GENOMIC DNA]</scope>
    <source>
        <strain evidence="8 9">ATCC 38327</strain>
    </source>
</reference>
<evidence type="ECO:0000259" key="7">
    <source>
        <dbReference type="SMART" id="SM01349"/>
    </source>
</evidence>
<evidence type="ECO:0000256" key="6">
    <source>
        <dbReference type="SAM" id="MobiDB-lite"/>
    </source>
</evidence>
<evidence type="ECO:0000256" key="2">
    <source>
        <dbReference type="ARBA" id="ARBA00009549"/>
    </source>
</evidence>